<dbReference type="PROSITE" id="PS50105">
    <property type="entry name" value="SAM_DOMAIN"/>
    <property type="match status" value="1"/>
</dbReference>
<accession>A7SU33</accession>
<evidence type="ECO:0008006" key="6">
    <source>
        <dbReference type="Google" id="ProtNLM"/>
    </source>
</evidence>
<dbReference type="SUPFAM" id="SSF52200">
    <property type="entry name" value="Toll/Interleukin receptor TIR domain"/>
    <property type="match status" value="2"/>
</dbReference>
<name>A7SU33_NEMVE</name>
<dbReference type="Pfam" id="PF13676">
    <property type="entry name" value="TIR_2"/>
    <property type="match status" value="1"/>
</dbReference>
<dbReference type="Gene3D" id="1.10.150.50">
    <property type="entry name" value="Transcription Factor, Ets-1"/>
    <property type="match status" value="1"/>
</dbReference>
<protein>
    <recommendedName>
        <fullName evidence="6">TIR domain-containing protein</fullName>
    </recommendedName>
</protein>
<feature type="domain" description="SAM" evidence="3">
    <location>
        <begin position="300"/>
        <end position="367"/>
    </location>
</feature>
<sequence>MNNENGTEGHSPRVKSLKTSSITNDVATHEVDRNNDLETSQEGHIDDTKNGQELDDSNNNNLDVKLPETSGENTNSVDQELESQNEPSKHLEETADNEDTNAVTIKTITPRKAKKRGIFVSYSPEAGFEEKRLIAYTVKELKTDEIGFANDLWFDKDDAVSVPYSPFCYQQRLEIAEKCRAVLVFLSKSYLQSRLCQHEAKILLSRNEELEDSEGNYKQVRVFCVNYDCASIPHDLRGFEENIVDFNSECLAFRSTAEKASEIVGAFSVEMEKYAPLFGRSPPLSNKESESFAKKRVCFWNINDVQEWLHSLRIPPRFCLSFEENMVDGFLLLSLDWKGCDLERYLMVDSKVVKRKLEQQLKGILETQEKDLWFEKIRKCKVKDDSVYIIYDPTDARFSNNLKEDIKRKCPKVAMHKRLGQSKEDFLKLNGPDLGASSSVVVLMSEASATSVFVYSELLFADWLNKPFIVAMAKNSWGAMRPSVQAILGDCPAIDFESCSYHDCMDVLRYQLKPLRSMPAVILEQEFLDHMVDSIKPLKVLADNVAPSIPDNEDISTQPRVFLSYHWDVQTKVQRLAHFLENQGFECWTDVSGVSKQPLPNTSLHGNNDTGTLQTQIKRSMKSSVAILCCITRKYICSDNCLKDLDLAELLSKPIVPLIFEWPLEFAREKEKVRKILAPLPSIDLSNDKQFKRNQTTLMTQLRKHAARHASLSPRDGARS</sequence>
<dbReference type="EMBL" id="DS469806">
    <property type="protein sequence ID" value="EDO32803.1"/>
    <property type="molecule type" value="Genomic_DNA"/>
</dbReference>
<feature type="region of interest" description="Disordered" evidence="1">
    <location>
        <begin position="1"/>
        <end position="106"/>
    </location>
</feature>
<dbReference type="KEGG" id="nve:5503942"/>
<reference evidence="4 5" key="1">
    <citation type="journal article" date="2007" name="Science">
        <title>Sea anemone genome reveals ancestral eumetazoan gene repertoire and genomic organization.</title>
        <authorList>
            <person name="Putnam N.H."/>
            <person name="Srivastava M."/>
            <person name="Hellsten U."/>
            <person name="Dirks B."/>
            <person name="Chapman J."/>
            <person name="Salamov A."/>
            <person name="Terry A."/>
            <person name="Shapiro H."/>
            <person name="Lindquist E."/>
            <person name="Kapitonov V.V."/>
            <person name="Jurka J."/>
            <person name="Genikhovich G."/>
            <person name="Grigoriev I.V."/>
            <person name="Lucas S.M."/>
            <person name="Steele R.E."/>
            <person name="Finnerty J.R."/>
            <person name="Technau U."/>
            <person name="Martindale M.Q."/>
            <person name="Rokhsar D.S."/>
        </authorList>
    </citation>
    <scope>NUCLEOTIDE SEQUENCE [LARGE SCALE GENOMIC DNA]</scope>
    <source>
        <strain evidence="5">CH2 X CH6</strain>
    </source>
</reference>
<proteinExistence type="predicted"/>
<dbReference type="InParanoid" id="A7SU33"/>
<dbReference type="PROSITE" id="PS50104">
    <property type="entry name" value="TIR"/>
    <property type="match status" value="1"/>
</dbReference>
<dbReference type="eggNOG" id="ENOG502QV2K">
    <property type="taxonomic scope" value="Eukaryota"/>
</dbReference>
<keyword evidence="5" id="KW-1185">Reference proteome</keyword>
<dbReference type="Gene3D" id="3.40.50.10140">
    <property type="entry name" value="Toll/interleukin-1 receptor homology (TIR) domain"/>
    <property type="match status" value="2"/>
</dbReference>
<evidence type="ECO:0000313" key="4">
    <source>
        <dbReference type="EMBL" id="EDO32803.1"/>
    </source>
</evidence>
<dbReference type="InterPro" id="IPR000157">
    <property type="entry name" value="TIR_dom"/>
</dbReference>
<organism evidence="4 5">
    <name type="scientific">Nematostella vectensis</name>
    <name type="common">Starlet sea anemone</name>
    <dbReference type="NCBI Taxonomy" id="45351"/>
    <lineage>
        <taxon>Eukaryota</taxon>
        <taxon>Metazoa</taxon>
        <taxon>Cnidaria</taxon>
        <taxon>Anthozoa</taxon>
        <taxon>Hexacorallia</taxon>
        <taxon>Actiniaria</taxon>
        <taxon>Edwardsiidae</taxon>
        <taxon>Nematostella</taxon>
    </lineage>
</organism>
<feature type="compositionally biased region" description="Polar residues" evidence="1">
    <location>
        <begin position="70"/>
        <end position="86"/>
    </location>
</feature>
<evidence type="ECO:0000259" key="2">
    <source>
        <dbReference type="PROSITE" id="PS50104"/>
    </source>
</evidence>
<evidence type="ECO:0000256" key="1">
    <source>
        <dbReference type="SAM" id="MobiDB-lite"/>
    </source>
</evidence>
<dbReference type="SUPFAM" id="SSF47769">
    <property type="entry name" value="SAM/Pointed domain"/>
    <property type="match status" value="1"/>
</dbReference>
<feature type="compositionally biased region" description="Basic and acidic residues" evidence="1">
    <location>
        <begin position="27"/>
        <end position="52"/>
    </location>
</feature>
<gene>
    <name evidence="4" type="ORF">NEMVEDRAFT_v1g217512</name>
</gene>
<dbReference type="Proteomes" id="UP000001593">
    <property type="component" value="Unassembled WGS sequence"/>
</dbReference>
<dbReference type="GO" id="GO:0007165">
    <property type="term" value="P:signal transduction"/>
    <property type="evidence" value="ECO:0007669"/>
    <property type="project" value="InterPro"/>
</dbReference>
<dbReference type="InterPro" id="IPR001660">
    <property type="entry name" value="SAM"/>
</dbReference>
<dbReference type="AlphaFoldDB" id="A7SU33"/>
<dbReference type="InterPro" id="IPR013761">
    <property type="entry name" value="SAM/pointed_sf"/>
</dbReference>
<dbReference type="PANTHER" id="PTHR47508">
    <property type="entry name" value="SAM DOMAIN-CONTAINING PROTEIN-RELATED"/>
    <property type="match status" value="1"/>
</dbReference>
<dbReference type="HOGENOM" id="CLU_018997_0_0_1"/>
<dbReference type="PANTHER" id="PTHR47508:SF2">
    <property type="entry name" value="TIR DOMAIN-CONTAINING PROTEIN"/>
    <property type="match status" value="1"/>
</dbReference>
<dbReference type="PhylomeDB" id="A7SU33"/>
<evidence type="ECO:0000313" key="5">
    <source>
        <dbReference type="Proteomes" id="UP000001593"/>
    </source>
</evidence>
<feature type="compositionally biased region" description="Polar residues" evidence="1">
    <location>
        <begin position="17"/>
        <end position="26"/>
    </location>
</feature>
<evidence type="ECO:0000259" key="3">
    <source>
        <dbReference type="PROSITE" id="PS50105"/>
    </source>
</evidence>
<feature type="domain" description="TIR" evidence="2">
    <location>
        <begin position="114"/>
        <end position="251"/>
    </location>
</feature>
<dbReference type="InterPro" id="IPR035897">
    <property type="entry name" value="Toll_tir_struct_dom_sf"/>
</dbReference>